<keyword evidence="1" id="KW-0175">Coiled coil</keyword>
<proteinExistence type="predicted"/>
<feature type="region of interest" description="Disordered" evidence="2">
    <location>
        <begin position="1"/>
        <end position="31"/>
    </location>
</feature>
<protein>
    <submittedName>
        <fullName evidence="3">Uncharacterized protein</fullName>
    </submittedName>
</protein>
<accession>A0A1E3HNX9</accession>
<sequence length="1144" mass="127075">MPTFHLFSKETKSDDAPGDSGGHCPAPAPGSHPLTRAFAETIYHKGYSEGAAHTHQSTPTTPPPFDRLAVFASDHPLLTATMVLSVAGLGLAAKPAAFRRGHLSTKPQTPGLARLFSGPHGAPSLPAAARFRDLHIREAPLAAPSVLKVLENAQHDLGETQAKNRKETRQAEEAREARIAEVEGRLEREGALEGAKTRGVADLSPDKSLHEAAEGYLIKTTGGILKNMDKMVSADEFVFPIERNTSTSINIHRGDSGILYANKSFTIISPHHHDITDISTKARRNGQTHVGVYGLVRVYTPIPEQDISLQTRNGTTFKAHLLYFTSAEQTLVRISLDGYCLATDSAHHGNYSKLGHVIGRLPDVSRECLKVQPGEQDGINAAYERHFDQLQERLVSSAKLRFEKKEKKRKESGEEVELFKFPDVSTQPHPNYIARGDSGILYDKSRAIEIIQPDDDDKFFDRSTDGPIFVPTLAKVYKRVPDERPSTKKFRSGKTFKVRIRYEDVHQMNGPIYIAIDGHVLALMEDNGHFVVERCSGFLTDREKNILEIKAGEVEELEAACKNYLDENAWFFEDWEGEVYDDIRAERVSEILAKETKAAPSFFTTQVQGYVFPSFAPSTTPVPAIPKGTSGIRYDSNKAFEIIHRYNPDSLCTHDFGLGPSFEDGIVVVYNKWNSEDAIERLEQGVMLKARLRYDHDSLDSPSYIAVDGFVFSTRRDASSNDLAIERCEEVIPEETRLALNPNAKERVAMSEIRENIIQERKTQIESGTAKEEREFKAREAKMLSNLKFPTTPLMPASHITKSPAGIRYTKNTAAIIISPTWDLLPCHQKGYVTDTEYVVPALVVATVQPPAIIHVDFIKDQLEKGVLVKAVVQYKNDVPVRIAMDGCFFSLRFAGGDDVLHQFLGGLGSDVAELLEVQEWERPQIDKSIKEYYERLNEVDDPILLASNGPLPSPTFSTSSTNTSLTIPPPLGNVSCLKEWDFTSSTLVNGRPAWVAKAYEERPEVFVGSAPSISEDELMDVIFDRNGRGLEFFIERSVEEGGWTLDTPPFGLKDAANERMEERGIGVGLKGWERYHRWIVRVRGAATAAHGPAFNGETRSFTCAVTNNFIQAKALYLPGGGDIGLKLGKSGEYTIHQDPQARF</sequence>
<dbReference type="OrthoDB" id="10301774at2759"/>
<dbReference type="AlphaFoldDB" id="A0A1E3HNX9"/>
<reference evidence="3 4" key="1">
    <citation type="submission" date="2016-06" db="EMBL/GenBank/DDBJ databases">
        <title>Evolution of pathogenesis and genome organization in the Tremellales.</title>
        <authorList>
            <person name="Cuomo C."/>
            <person name="Litvintseva A."/>
            <person name="Heitman J."/>
            <person name="Chen Y."/>
            <person name="Sun S."/>
            <person name="Springer D."/>
            <person name="Dromer F."/>
            <person name="Young S."/>
            <person name="Zeng Q."/>
            <person name="Chapman S."/>
            <person name="Gujja S."/>
            <person name="Saif S."/>
            <person name="Birren B."/>
        </authorList>
    </citation>
    <scope>NUCLEOTIDE SEQUENCE [LARGE SCALE GENOMIC DNA]</scope>
    <source>
        <strain evidence="3 4">CBS 6039</strain>
    </source>
</reference>
<comment type="caution">
    <text evidence="3">The sequence shown here is derived from an EMBL/GenBank/DDBJ whole genome shotgun (WGS) entry which is preliminary data.</text>
</comment>
<evidence type="ECO:0000256" key="1">
    <source>
        <dbReference type="SAM" id="Coils"/>
    </source>
</evidence>
<keyword evidence="4" id="KW-1185">Reference proteome</keyword>
<dbReference type="Proteomes" id="UP000094065">
    <property type="component" value="Unassembled WGS sequence"/>
</dbReference>
<name>A0A1E3HNX9_9TREE</name>
<organism evidence="3 4">
    <name type="scientific">Cryptococcus amylolentus CBS 6039</name>
    <dbReference type="NCBI Taxonomy" id="1295533"/>
    <lineage>
        <taxon>Eukaryota</taxon>
        <taxon>Fungi</taxon>
        <taxon>Dikarya</taxon>
        <taxon>Basidiomycota</taxon>
        <taxon>Agaricomycotina</taxon>
        <taxon>Tremellomycetes</taxon>
        <taxon>Tremellales</taxon>
        <taxon>Cryptococcaceae</taxon>
        <taxon>Cryptococcus</taxon>
    </lineage>
</organism>
<dbReference type="EMBL" id="AWGJ01000007">
    <property type="protein sequence ID" value="ODN78048.1"/>
    <property type="molecule type" value="Genomic_DNA"/>
</dbReference>
<gene>
    <name evidence="3" type="ORF">L202_05130</name>
</gene>
<evidence type="ECO:0000313" key="4">
    <source>
        <dbReference type="Proteomes" id="UP000094065"/>
    </source>
</evidence>
<feature type="coiled-coil region" evidence="1">
    <location>
        <begin position="150"/>
        <end position="177"/>
    </location>
</feature>
<dbReference type="RefSeq" id="XP_018993284.1">
    <property type="nucleotide sequence ID" value="XM_019139341.1"/>
</dbReference>
<evidence type="ECO:0000313" key="3">
    <source>
        <dbReference type="EMBL" id="ODN78048.1"/>
    </source>
</evidence>
<evidence type="ECO:0000256" key="2">
    <source>
        <dbReference type="SAM" id="MobiDB-lite"/>
    </source>
</evidence>
<dbReference type="GeneID" id="30156439"/>